<name>A0A1G2V8W2_9BACT</name>
<evidence type="ECO:0000313" key="2">
    <source>
        <dbReference type="EMBL" id="OHB18076.1"/>
    </source>
</evidence>
<evidence type="ECO:0000313" key="3">
    <source>
        <dbReference type="Proteomes" id="UP000176868"/>
    </source>
</evidence>
<gene>
    <name evidence="2" type="ORF">A2544_00575</name>
</gene>
<comment type="caution">
    <text evidence="2">The sequence shown here is derived from an EMBL/GenBank/DDBJ whole genome shotgun (WGS) entry which is preliminary data.</text>
</comment>
<organism evidence="2 3">
    <name type="scientific">Candidatus Zambryskibacteria bacterium RIFOXYD2_FULL_43_10</name>
    <dbReference type="NCBI Taxonomy" id="1802782"/>
    <lineage>
        <taxon>Bacteria</taxon>
        <taxon>Candidatus Zambryskiibacteriota</taxon>
    </lineage>
</organism>
<accession>A0A1G2V8W2</accession>
<dbReference type="EMBL" id="MHWZ01000007">
    <property type="protein sequence ID" value="OHB18076.1"/>
    <property type="molecule type" value="Genomic_DNA"/>
</dbReference>
<dbReference type="Proteomes" id="UP000176868">
    <property type="component" value="Unassembled WGS sequence"/>
</dbReference>
<protein>
    <submittedName>
        <fullName evidence="2">Uncharacterized protein</fullName>
    </submittedName>
</protein>
<feature type="region of interest" description="Disordered" evidence="1">
    <location>
        <begin position="130"/>
        <end position="152"/>
    </location>
</feature>
<dbReference type="AlphaFoldDB" id="A0A1G2V8W2"/>
<evidence type="ECO:0000256" key="1">
    <source>
        <dbReference type="SAM" id="MobiDB-lite"/>
    </source>
</evidence>
<reference evidence="2 3" key="1">
    <citation type="journal article" date="2016" name="Nat. Commun.">
        <title>Thousands of microbial genomes shed light on interconnected biogeochemical processes in an aquifer system.</title>
        <authorList>
            <person name="Anantharaman K."/>
            <person name="Brown C.T."/>
            <person name="Hug L.A."/>
            <person name="Sharon I."/>
            <person name="Castelle C.J."/>
            <person name="Probst A.J."/>
            <person name="Thomas B.C."/>
            <person name="Singh A."/>
            <person name="Wilkins M.J."/>
            <person name="Karaoz U."/>
            <person name="Brodie E.L."/>
            <person name="Williams K.H."/>
            <person name="Hubbard S.S."/>
            <person name="Banfield J.F."/>
        </authorList>
    </citation>
    <scope>NUCLEOTIDE SEQUENCE [LARGE SCALE GENOMIC DNA]</scope>
</reference>
<proteinExistence type="predicted"/>
<sequence>MKTSEEISAELKGLYEADQQDRAGKYGEINLESMRVNDEERIHRAHEICALFKAGNLEFISDDFFHLAMLFQHSSNIEDYAIALELSNLGVEKGSEKCKWLSAASEDRYLLTRGEKQKWGTQFRKNEFGGWEQSPMSLDEESGATDDLRKQKGVPERVKQLEMFLDRKDIKK</sequence>